<keyword evidence="5 6" id="KW-0472">Membrane</keyword>
<feature type="transmembrane region" description="Helical" evidence="6">
    <location>
        <begin position="213"/>
        <end position="231"/>
    </location>
</feature>
<protein>
    <submittedName>
        <fullName evidence="7">Ileal sodium/bile acid cotransporter</fullName>
    </submittedName>
</protein>
<dbReference type="Pfam" id="PF01758">
    <property type="entry name" value="SBF"/>
    <property type="match status" value="1"/>
</dbReference>
<dbReference type="InterPro" id="IPR004710">
    <property type="entry name" value="Bilac:Na_transpt"/>
</dbReference>
<comment type="similarity">
    <text evidence="2">Belongs to the bile acid:sodium symporter (BASS) (TC 2.A.28) family.</text>
</comment>
<evidence type="ECO:0000256" key="2">
    <source>
        <dbReference type="ARBA" id="ARBA00006528"/>
    </source>
</evidence>
<accession>A0A2R5GGA7</accession>
<dbReference type="InParanoid" id="A0A2R5GGA7"/>
<evidence type="ECO:0000256" key="3">
    <source>
        <dbReference type="ARBA" id="ARBA00022692"/>
    </source>
</evidence>
<proteinExistence type="inferred from homology"/>
<dbReference type="EMBL" id="BEYU01000056">
    <property type="protein sequence ID" value="GBG29379.1"/>
    <property type="molecule type" value="Genomic_DNA"/>
</dbReference>
<evidence type="ECO:0000256" key="6">
    <source>
        <dbReference type="SAM" id="Phobius"/>
    </source>
</evidence>
<dbReference type="GO" id="GO:0016020">
    <property type="term" value="C:membrane"/>
    <property type="evidence" value="ECO:0007669"/>
    <property type="project" value="UniProtKB-SubCell"/>
</dbReference>
<feature type="transmembrane region" description="Helical" evidence="6">
    <location>
        <begin position="53"/>
        <end position="71"/>
    </location>
</feature>
<feature type="transmembrane region" description="Helical" evidence="6">
    <location>
        <begin position="104"/>
        <end position="121"/>
    </location>
</feature>
<evidence type="ECO:0000256" key="5">
    <source>
        <dbReference type="ARBA" id="ARBA00023136"/>
    </source>
</evidence>
<sequence length="377" mass="40662">MSCDMYGDLDTILSNSSSELRSVICNNETFLDSCLDACEQEDCNDSGDSTLDIVYTVVIQVLVFLLVFGLAGSVGVYIGLLSQFILMPLIGFLVVAMFQTQLEPLYAVSLLIICASPGGSYSNWWCNLVNLDLALSVAMTTVSTICSAFMLPVNVIIYVELGYKKLDPDNAQEIIDLLPYTTIAYTLANVIVAVTTGLYFGYKFPARMKTVNLIGTCAGFLSIILGVVASSTSCAEPWNQDAVVYYGTLLPVVLGIVLAMGFATLARLPQPQRGAVSIETAYQNTGISLAVALSLGPKGRAAAIIPVAYGAWEAVVFGIYALMCWYIGWTLSPPEEKLWVILVNSYQDRIETDPRYNGGSVVKAADSKAVVTRVQAE</sequence>
<evidence type="ECO:0000256" key="1">
    <source>
        <dbReference type="ARBA" id="ARBA00004141"/>
    </source>
</evidence>
<evidence type="ECO:0000256" key="4">
    <source>
        <dbReference type="ARBA" id="ARBA00022989"/>
    </source>
</evidence>
<feature type="transmembrane region" description="Helical" evidence="6">
    <location>
        <begin position="133"/>
        <end position="157"/>
    </location>
</feature>
<dbReference type="InterPro" id="IPR038770">
    <property type="entry name" value="Na+/solute_symporter_sf"/>
</dbReference>
<name>A0A2R5GGA7_9STRA</name>
<keyword evidence="4 6" id="KW-1133">Transmembrane helix</keyword>
<dbReference type="InterPro" id="IPR002657">
    <property type="entry name" value="BilAc:Na_symport/Acr3"/>
</dbReference>
<feature type="transmembrane region" description="Helical" evidence="6">
    <location>
        <begin position="307"/>
        <end position="328"/>
    </location>
</feature>
<feature type="transmembrane region" description="Helical" evidence="6">
    <location>
        <begin position="177"/>
        <end position="201"/>
    </location>
</feature>
<comment type="caution">
    <text evidence="7">The sequence shown here is derived from an EMBL/GenBank/DDBJ whole genome shotgun (WGS) entry which is preliminary data.</text>
</comment>
<dbReference type="Gene3D" id="1.20.1530.20">
    <property type="match status" value="1"/>
</dbReference>
<organism evidence="7 8">
    <name type="scientific">Hondaea fermentalgiana</name>
    <dbReference type="NCBI Taxonomy" id="2315210"/>
    <lineage>
        <taxon>Eukaryota</taxon>
        <taxon>Sar</taxon>
        <taxon>Stramenopiles</taxon>
        <taxon>Bigyra</taxon>
        <taxon>Labyrinthulomycetes</taxon>
        <taxon>Thraustochytrida</taxon>
        <taxon>Thraustochytriidae</taxon>
        <taxon>Hondaea</taxon>
    </lineage>
</organism>
<gene>
    <name evidence="7" type="ORF">FCC1311_056012</name>
</gene>
<comment type="subcellular location">
    <subcellularLocation>
        <location evidence="1">Membrane</location>
        <topology evidence="1">Multi-pass membrane protein</topology>
    </subcellularLocation>
</comment>
<keyword evidence="8" id="KW-1185">Reference proteome</keyword>
<dbReference type="Proteomes" id="UP000241890">
    <property type="component" value="Unassembled WGS sequence"/>
</dbReference>
<feature type="transmembrane region" description="Helical" evidence="6">
    <location>
        <begin position="243"/>
        <end position="265"/>
    </location>
</feature>
<dbReference type="PANTHER" id="PTHR10361:SF28">
    <property type="entry name" value="P3 PROTEIN-RELATED"/>
    <property type="match status" value="1"/>
</dbReference>
<dbReference type="AlphaFoldDB" id="A0A2R5GGA7"/>
<reference evidence="7 8" key="1">
    <citation type="submission" date="2017-12" db="EMBL/GenBank/DDBJ databases">
        <title>Sequencing, de novo assembly and annotation of complete genome of a new Thraustochytrid species, strain FCC1311.</title>
        <authorList>
            <person name="Sedici K."/>
            <person name="Godart F."/>
            <person name="Aiese Cigliano R."/>
            <person name="Sanseverino W."/>
            <person name="Barakat M."/>
            <person name="Ortet P."/>
            <person name="Marechal E."/>
            <person name="Cagnac O."/>
            <person name="Amato A."/>
        </authorList>
    </citation>
    <scope>NUCLEOTIDE SEQUENCE [LARGE SCALE GENOMIC DNA]</scope>
</reference>
<dbReference type="OrthoDB" id="203097at2759"/>
<dbReference type="PANTHER" id="PTHR10361">
    <property type="entry name" value="SODIUM-BILE ACID COTRANSPORTER"/>
    <property type="match status" value="1"/>
</dbReference>
<evidence type="ECO:0000313" key="8">
    <source>
        <dbReference type="Proteomes" id="UP000241890"/>
    </source>
</evidence>
<keyword evidence="3 6" id="KW-0812">Transmembrane</keyword>
<evidence type="ECO:0000313" key="7">
    <source>
        <dbReference type="EMBL" id="GBG29379.1"/>
    </source>
</evidence>
<feature type="transmembrane region" description="Helical" evidence="6">
    <location>
        <begin position="78"/>
        <end position="98"/>
    </location>
</feature>